<evidence type="ECO:0000256" key="3">
    <source>
        <dbReference type="ARBA" id="ARBA00022801"/>
    </source>
</evidence>
<evidence type="ECO:0000256" key="2">
    <source>
        <dbReference type="ARBA" id="ARBA00022723"/>
    </source>
</evidence>
<dbReference type="Pfam" id="PF00481">
    <property type="entry name" value="PP2C"/>
    <property type="match status" value="2"/>
</dbReference>
<dbReference type="InterPro" id="IPR036457">
    <property type="entry name" value="PPM-type-like_dom_sf"/>
</dbReference>
<dbReference type="InterPro" id="IPR001932">
    <property type="entry name" value="PPM-type_phosphatase-like_dom"/>
</dbReference>
<comment type="subcellular location">
    <subcellularLocation>
        <location evidence="1">Membrane</location>
        <topology evidence="1">Peripheral membrane protein</topology>
    </subcellularLocation>
</comment>
<sequence length="436" mass="46851">MGSYLSQPVTDKESCYGRGRGHVWGCSAMQGWRTGMEDAHIAVSGLGDELDELSLFGVFDGHGGAEVAAFCKQHLPDEIRRQLRKRLADGARLSGDVLGEALISAFHAMDDMLRSPEHERQLLALKQAVRPSAKGIGAAASSSSGSSSDSGSSSGSDSEAEEKEDGKKPRGVLSLLSNSIQSTLEQARDKGSLSREEAKQVMMKMALLRRLESKAPSLSSDAAAADNVGCTAVCVLLSDTEIVCANAGDSRAVLCRGGSPVELSHDHKPNEAGERERIEAAGGRIEEIPVGARVHYRVNGNLNLSRSIGDLEYKKQPALGHERQMICSTPDIVKMALNKEDDFIALACDGVWDVKTNADVCSFVKKRLAAGEEIVPAVEALLDDCIAEDPKKASLRFDLNIFKPRPSKWHRDHPGIRVACNTTSLQAACYHQMGAD</sequence>
<keyword evidence="2" id="KW-0479">Metal-binding</keyword>
<organism evidence="8 9">
    <name type="scientific">Symbiodinium pilosum</name>
    <name type="common">Dinoflagellate</name>
    <dbReference type="NCBI Taxonomy" id="2952"/>
    <lineage>
        <taxon>Eukaryota</taxon>
        <taxon>Sar</taxon>
        <taxon>Alveolata</taxon>
        <taxon>Dinophyceae</taxon>
        <taxon>Suessiales</taxon>
        <taxon>Symbiodiniaceae</taxon>
        <taxon>Symbiodinium</taxon>
    </lineage>
</organism>
<evidence type="ECO:0000256" key="1">
    <source>
        <dbReference type="ARBA" id="ARBA00004170"/>
    </source>
</evidence>
<feature type="region of interest" description="Disordered" evidence="6">
    <location>
        <begin position="134"/>
        <end position="173"/>
    </location>
</feature>
<reference evidence="8" key="1">
    <citation type="submission" date="2021-02" db="EMBL/GenBank/DDBJ databases">
        <authorList>
            <person name="Dougan E. K."/>
            <person name="Rhodes N."/>
            <person name="Thang M."/>
            <person name="Chan C."/>
        </authorList>
    </citation>
    <scope>NUCLEOTIDE SEQUENCE</scope>
</reference>
<keyword evidence="9" id="KW-1185">Reference proteome</keyword>
<feature type="compositionally biased region" description="Low complexity" evidence="6">
    <location>
        <begin position="134"/>
        <end position="157"/>
    </location>
</feature>
<dbReference type="CDD" id="cd00143">
    <property type="entry name" value="PP2Cc"/>
    <property type="match status" value="1"/>
</dbReference>
<dbReference type="SMART" id="SM00332">
    <property type="entry name" value="PP2Cc"/>
    <property type="match status" value="1"/>
</dbReference>
<dbReference type="OrthoDB" id="10264738at2759"/>
<dbReference type="GO" id="GO:0016020">
    <property type="term" value="C:membrane"/>
    <property type="evidence" value="ECO:0007669"/>
    <property type="project" value="UniProtKB-SubCell"/>
</dbReference>
<dbReference type="SUPFAM" id="SSF81606">
    <property type="entry name" value="PP2C-like"/>
    <property type="match status" value="1"/>
</dbReference>
<dbReference type="GO" id="GO:0004722">
    <property type="term" value="F:protein serine/threonine phosphatase activity"/>
    <property type="evidence" value="ECO:0007669"/>
    <property type="project" value="InterPro"/>
</dbReference>
<protein>
    <submittedName>
        <fullName evidence="8">Ptc2 protein</fullName>
    </submittedName>
</protein>
<dbReference type="InterPro" id="IPR000222">
    <property type="entry name" value="PP2C_BS"/>
</dbReference>
<dbReference type="PANTHER" id="PTHR13832:SF840">
    <property type="entry name" value="PROTEIN PHOSPHATASE 2C 60-RELATED"/>
    <property type="match status" value="1"/>
</dbReference>
<evidence type="ECO:0000256" key="4">
    <source>
        <dbReference type="ARBA" id="ARBA00022912"/>
    </source>
</evidence>
<dbReference type="PROSITE" id="PS51746">
    <property type="entry name" value="PPM_2"/>
    <property type="match status" value="1"/>
</dbReference>
<dbReference type="AlphaFoldDB" id="A0A812LQD7"/>
<keyword evidence="4 5" id="KW-0904">Protein phosphatase</keyword>
<dbReference type="PROSITE" id="PS01032">
    <property type="entry name" value="PPM_1"/>
    <property type="match status" value="1"/>
</dbReference>
<dbReference type="EMBL" id="CAJNIZ010006347">
    <property type="protein sequence ID" value="CAE7249263.1"/>
    <property type="molecule type" value="Genomic_DNA"/>
</dbReference>
<proteinExistence type="inferred from homology"/>
<accession>A0A812LQD7</accession>
<dbReference type="PANTHER" id="PTHR13832">
    <property type="entry name" value="PROTEIN PHOSPHATASE 2C"/>
    <property type="match status" value="1"/>
</dbReference>
<evidence type="ECO:0000256" key="6">
    <source>
        <dbReference type="SAM" id="MobiDB-lite"/>
    </source>
</evidence>
<dbReference type="Gene3D" id="3.60.40.10">
    <property type="entry name" value="PPM-type phosphatase domain"/>
    <property type="match status" value="1"/>
</dbReference>
<dbReference type="GO" id="GO:0046872">
    <property type="term" value="F:metal ion binding"/>
    <property type="evidence" value="ECO:0007669"/>
    <property type="project" value="UniProtKB-KW"/>
</dbReference>
<comment type="similarity">
    <text evidence="5">Belongs to the PP2C family.</text>
</comment>
<keyword evidence="3 5" id="KW-0378">Hydrolase</keyword>
<comment type="caution">
    <text evidence="8">The sequence shown here is derived from an EMBL/GenBank/DDBJ whole genome shotgun (WGS) entry which is preliminary data.</text>
</comment>
<dbReference type="Proteomes" id="UP000649617">
    <property type="component" value="Unassembled WGS sequence"/>
</dbReference>
<evidence type="ECO:0000259" key="7">
    <source>
        <dbReference type="PROSITE" id="PS51746"/>
    </source>
</evidence>
<evidence type="ECO:0000256" key="5">
    <source>
        <dbReference type="RuleBase" id="RU003465"/>
    </source>
</evidence>
<name>A0A812LQD7_SYMPI</name>
<gene>
    <name evidence="8" type="primary">ptc2</name>
    <name evidence="8" type="ORF">SPIL2461_LOCUS4703</name>
</gene>
<evidence type="ECO:0000313" key="8">
    <source>
        <dbReference type="EMBL" id="CAE7249263.1"/>
    </source>
</evidence>
<feature type="domain" description="PPM-type phosphatase" evidence="7">
    <location>
        <begin position="23"/>
        <end position="436"/>
    </location>
</feature>
<evidence type="ECO:0000313" key="9">
    <source>
        <dbReference type="Proteomes" id="UP000649617"/>
    </source>
</evidence>
<dbReference type="InterPro" id="IPR015655">
    <property type="entry name" value="PP2C"/>
</dbReference>